<comment type="caution">
    <text evidence="1">The sequence shown here is derived from an EMBL/GenBank/DDBJ whole genome shotgun (WGS) entry which is preliminary data.</text>
</comment>
<proteinExistence type="predicted"/>
<sequence>MPYATYVFSGIPAGEYVVSIRVPDIDGLTTNAEYSGPSMSLSLDQSAHRGSWVDLPTVRTSDVDGDAMIGITMQQRYDEHSGDTGCAIRDERIAFAAIRITKV</sequence>
<evidence type="ECO:0000313" key="2">
    <source>
        <dbReference type="Proteomes" id="UP000660680"/>
    </source>
</evidence>
<reference evidence="1" key="2">
    <citation type="submission" date="2020-09" db="EMBL/GenBank/DDBJ databases">
        <authorList>
            <person name="Sun Q."/>
            <person name="Ohkuma M."/>
        </authorList>
    </citation>
    <scope>NUCLEOTIDE SEQUENCE</scope>
    <source>
        <strain evidence="1">JCM 3276</strain>
    </source>
</reference>
<dbReference type="AlphaFoldDB" id="A0A918G1X1"/>
<accession>A0A918G1X1</accession>
<reference evidence="1" key="1">
    <citation type="journal article" date="2014" name="Int. J. Syst. Evol. Microbiol.">
        <title>Complete genome sequence of Corynebacterium casei LMG S-19264T (=DSM 44701T), isolated from a smear-ripened cheese.</title>
        <authorList>
            <consortium name="US DOE Joint Genome Institute (JGI-PGF)"/>
            <person name="Walter F."/>
            <person name="Albersmeier A."/>
            <person name="Kalinowski J."/>
            <person name="Ruckert C."/>
        </authorList>
    </citation>
    <scope>NUCLEOTIDE SEQUENCE</scope>
    <source>
        <strain evidence="1">JCM 3276</strain>
    </source>
</reference>
<name>A0A918G1X1_9PSEU</name>
<organism evidence="1 2">
    <name type="scientific">Actinokineospora fastidiosa</name>
    <dbReference type="NCBI Taxonomy" id="1816"/>
    <lineage>
        <taxon>Bacteria</taxon>
        <taxon>Bacillati</taxon>
        <taxon>Actinomycetota</taxon>
        <taxon>Actinomycetes</taxon>
        <taxon>Pseudonocardiales</taxon>
        <taxon>Pseudonocardiaceae</taxon>
        <taxon>Actinokineospora</taxon>
    </lineage>
</organism>
<gene>
    <name evidence="1" type="ORF">GCM10010171_03800</name>
</gene>
<keyword evidence="2" id="KW-1185">Reference proteome</keyword>
<dbReference type="EMBL" id="BMRB01000001">
    <property type="protein sequence ID" value="GGS15102.1"/>
    <property type="molecule type" value="Genomic_DNA"/>
</dbReference>
<protein>
    <submittedName>
        <fullName evidence="1">Uncharacterized protein</fullName>
    </submittedName>
</protein>
<evidence type="ECO:0000313" key="1">
    <source>
        <dbReference type="EMBL" id="GGS15102.1"/>
    </source>
</evidence>
<dbReference type="Proteomes" id="UP000660680">
    <property type="component" value="Unassembled WGS sequence"/>
</dbReference>